<proteinExistence type="predicted"/>
<gene>
    <name evidence="3" type="ORF">QJ522_07180</name>
</gene>
<evidence type="ECO:0000313" key="4">
    <source>
        <dbReference type="Proteomes" id="UP001431776"/>
    </source>
</evidence>
<dbReference type="AlphaFoldDB" id="A0AAW6TZH3"/>
<dbReference type="InterPro" id="IPR036157">
    <property type="entry name" value="dUTPase-like_sf"/>
</dbReference>
<dbReference type="SUPFAM" id="SSF51283">
    <property type="entry name" value="dUTPase-like"/>
    <property type="match status" value="1"/>
</dbReference>
<name>A0AAW6TZH3_9BACT</name>
<evidence type="ECO:0000313" key="3">
    <source>
        <dbReference type="EMBL" id="MDI6448824.1"/>
    </source>
</evidence>
<feature type="region of interest" description="Disordered" evidence="1">
    <location>
        <begin position="300"/>
        <end position="325"/>
    </location>
</feature>
<sequence>MAKNTFRQDALWRDPDPDGERGLLLSDRIEYYVDMVGLIAPFERSLLHAASYTLRVGDEYWLEDERREPNGRNQIVVPKNGLIYIKIFEKLNLPYYLIAQHDLKVKQVYRGFLAGRSTLIDPGYSGHIYYPIFNFTNQDKPIEVQEEIITICFMKTTSFGADSFWEQNRRNWSPDSLRKEGSIGGVEGRKCIVDFPLPERPIHKYWIKQDTHTSSVAELREEVTRVGTALDKVTHEMENKVAEETRDLRRVGWISGIVVVLAFLAIIVATWTGIYAHFCWTRNVIHDLEGQMQPAPAIATPETDLAPLSPESPIETDTQLSEEVE</sequence>
<evidence type="ECO:0008006" key="5">
    <source>
        <dbReference type="Google" id="ProtNLM"/>
    </source>
</evidence>
<accession>A0AAW6TZH3</accession>
<comment type="caution">
    <text evidence="3">The sequence shown here is derived from an EMBL/GenBank/DDBJ whole genome shotgun (WGS) entry which is preliminary data.</text>
</comment>
<protein>
    <recommendedName>
        <fullName evidence="5">Deoxycytidine triphosphate deaminase</fullName>
    </recommendedName>
</protein>
<feature type="transmembrane region" description="Helical" evidence="2">
    <location>
        <begin position="253"/>
        <end position="278"/>
    </location>
</feature>
<dbReference type="Gene3D" id="2.70.40.10">
    <property type="match status" value="1"/>
</dbReference>
<dbReference type="Proteomes" id="UP001431776">
    <property type="component" value="Unassembled WGS sequence"/>
</dbReference>
<dbReference type="EMBL" id="JASCXX010000007">
    <property type="protein sequence ID" value="MDI6448824.1"/>
    <property type="molecule type" value="Genomic_DNA"/>
</dbReference>
<keyword evidence="4" id="KW-1185">Reference proteome</keyword>
<keyword evidence="2" id="KW-0812">Transmembrane</keyword>
<organism evidence="3 4">
    <name type="scientific">Anaerobaca lacustris</name>
    <dbReference type="NCBI Taxonomy" id="3044600"/>
    <lineage>
        <taxon>Bacteria</taxon>
        <taxon>Pseudomonadati</taxon>
        <taxon>Planctomycetota</taxon>
        <taxon>Phycisphaerae</taxon>
        <taxon>Sedimentisphaerales</taxon>
        <taxon>Anaerobacaceae</taxon>
        <taxon>Anaerobaca</taxon>
    </lineage>
</organism>
<evidence type="ECO:0000256" key="2">
    <source>
        <dbReference type="SAM" id="Phobius"/>
    </source>
</evidence>
<keyword evidence="2" id="KW-0472">Membrane</keyword>
<keyword evidence="2" id="KW-1133">Transmembrane helix</keyword>
<dbReference type="RefSeq" id="WP_349244235.1">
    <property type="nucleotide sequence ID" value="NZ_JASCXX010000007.1"/>
</dbReference>
<reference evidence="3" key="1">
    <citation type="submission" date="2023-05" db="EMBL/GenBank/DDBJ databases">
        <title>Anaerotaeda fermentans gen. nov., sp. nov., a novel anaerobic planctomycete of the new family within the order Sedimentisphaerales isolated from Taman Peninsula, Russia.</title>
        <authorList>
            <person name="Khomyakova M.A."/>
            <person name="Merkel A.Y."/>
            <person name="Slobodkin A.I."/>
        </authorList>
    </citation>
    <scope>NUCLEOTIDE SEQUENCE</scope>
    <source>
        <strain evidence="3">M17dextr</strain>
    </source>
</reference>
<evidence type="ECO:0000256" key="1">
    <source>
        <dbReference type="SAM" id="MobiDB-lite"/>
    </source>
</evidence>